<keyword evidence="13" id="KW-1185">Reference proteome</keyword>
<evidence type="ECO:0000256" key="5">
    <source>
        <dbReference type="ARBA" id="ARBA00022763"/>
    </source>
</evidence>
<evidence type="ECO:0000256" key="6">
    <source>
        <dbReference type="ARBA" id="ARBA00022777"/>
    </source>
</evidence>
<gene>
    <name evidence="12" type="ORF">AB1Y20_011250</name>
</gene>
<dbReference type="Pfam" id="PF02260">
    <property type="entry name" value="FATC"/>
    <property type="match status" value="1"/>
</dbReference>
<dbReference type="InterPro" id="IPR044107">
    <property type="entry name" value="PIKKc_ATM"/>
</dbReference>
<reference evidence="12 13" key="1">
    <citation type="journal article" date="2024" name="Science">
        <title>Giant polyketide synthase enzymes in the biosynthesis of giant marine polyether toxins.</title>
        <authorList>
            <person name="Fallon T.R."/>
            <person name="Shende V.V."/>
            <person name="Wierzbicki I.H."/>
            <person name="Pendleton A.L."/>
            <person name="Watervoot N.F."/>
            <person name="Auber R.P."/>
            <person name="Gonzalez D.J."/>
            <person name="Wisecaver J.H."/>
            <person name="Moore B.S."/>
        </authorList>
    </citation>
    <scope>NUCLEOTIDE SEQUENCE [LARGE SCALE GENOMIC DNA]</scope>
    <source>
        <strain evidence="12 13">12B1</strain>
    </source>
</reference>
<evidence type="ECO:0000256" key="1">
    <source>
        <dbReference type="ARBA" id="ARBA00004123"/>
    </source>
</evidence>
<dbReference type="SUPFAM" id="SSF48371">
    <property type="entry name" value="ARM repeat"/>
    <property type="match status" value="1"/>
</dbReference>
<dbReference type="InterPro" id="IPR011009">
    <property type="entry name" value="Kinase-like_dom_sf"/>
</dbReference>
<keyword evidence="4" id="KW-0547">Nucleotide-binding</keyword>
<dbReference type="EC" id="2.7.11.1" evidence="2"/>
<dbReference type="Gene3D" id="3.30.1010.10">
    <property type="entry name" value="Phosphatidylinositol 3-kinase Catalytic Subunit, Chain A, domain 4"/>
    <property type="match status" value="1"/>
</dbReference>
<evidence type="ECO:0000259" key="11">
    <source>
        <dbReference type="PROSITE" id="PS51190"/>
    </source>
</evidence>
<evidence type="ECO:0000256" key="2">
    <source>
        <dbReference type="ARBA" id="ARBA00012513"/>
    </source>
</evidence>
<evidence type="ECO:0000256" key="3">
    <source>
        <dbReference type="ARBA" id="ARBA00022679"/>
    </source>
</evidence>
<dbReference type="InterPro" id="IPR000403">
    <property type="entry name" value="PI3/4_kinase_cat_dom"/>
</dbReference>
<dbReference type="Proteomes" id="UP001515480">
    <property type="component" value="Unassembled WGS sequence"/>
</dbReference>
<dbReference type="PANTHER" id="PTHR37079">
    <property type="entry name" value="SERINE/THREONINE-PROTEIN KINASE ATM"/>
    <property type="match status" value="1"/>
</dbReference>
<keyword evidence="7" id="KW-0067">ATP-binding</keyword>
<dbReference type="SMART" id="SM00146">
    <property type="entry name" value="PI3Kc"/>
    <property type="match status" value="1"/>
</dbReference>
<dbReference type="InterPro" id="IPR038980">
    <property type="entry name" value="ATM_plant"/>
</dbReference>
<dbReference type="EMBL" id="JBGBPQ010000022">
    <property type="protein sequence ID" value="KAL1503193.1"/>
    <property type="molecule type" value="Genomic_DNA"/>
</dbReference>
<keyword evidence="5" id="KW-0227">DNA damage</keyword>
<dbReference type="PROSITE" id="PS50290">
    <property type="entry name" value="PI3_4_KINASE_3"/>
    <property type="match status" value="1"/>
</dbReference>
<feature type="domain" description="FATC" evidence="11">
    <location>
        <begin position="1614"/>
        <end position="1646"/>
    </location>
</feature>
<protein>
    <recommendedName>
        <fullName evidence="2">non-specific serine/threonine protein kinase</fullName>
        <ecNumber evidence="2">2.7.11.1</ecNumber>
    </recommendedName>
</protein>
<dbReference type="SUPFAM" id="SSF56112">
    <property type="entry name" value="Protein kinase-like (PK-like)"/>
    <property type="match status" value="1"/>
</dbReference>
<dbReference type="PANTHER" id="PTHR37079:SF4">
    <property type="entry name" value="SERINE_THREONINE-PROTEIN KINASE ATM"/>
    <property type="match status" value="1"/>
</dbReference>
<evidence type="ECO:0000256" key="4">
    <source>
        <dbReference type="ARBA" id="ARBA00022741"/>
    </source>
</evidence>
<dbReference type="GO" id="GO:0005634">
    <property type="term" value="C:nucleus"/>
    <property type="evidence" value="ECO:0007669"/>
    <property type="project" value="UniProtKB-SubCell"/>
</dbReference>
<sequence>MALPLCDQVRRCCHVLRDVLNIVLKSSPKKCQIPANAHEEMVCNHVTHLLSALFPVIRAGSEDALELLKLIGRSQDLPPRVRTQLQLLIPVVASGLQAVGLDFPAFSISLADTLIHFGNQLSETNGRRNLLLPLLKSLLCRLQEARASGELQAKYVEAAGDAMESHPLSRAVHSVAHSLQKLCRSDCSKELQILIAECLAVLVSCGLSARITAHAQVAAPFTSIHKIDDAYALVLHDALVLVLTQLHACLTDSDEMVMLMAVRALREIITRSSEDLSKALETLRKTSPLIHIELLVFNDDREKDAFSSVSAVATAASAALLQAKSDAARRAMDITSPNTWKIGNQSLDEWICNLACALLSAEEEQLSAEHQSAGIKGARSELKGADLKSCRLLATRRPAVAHACLFPALLNLLEKERRQPLEKEAKAADHPGRSDIREVEEAAGMAAIEPGPFERGLVIVLNQCFYDALHNGQDHSEKHLHAIGVLVTFVVQLYAQVKIELRGLNLTSVAKAAYIAGQPLSALMLLEIGSEESAELRPDTVLQDRERAQLLLDVLAALPAPDCAQGVQPPAADGAMGTLQSMQLRNEYAGCLALIDAIQESAIRTRSATLSMLQLSRIRALRNLGCEQLCAVALGQHMDATTGNAIIVDDDALVEACAESAWRLGRWQSVCGKGEVREGASLQSSGESFHRMLLAGLRAIAHGRVSGAQLALRDCACSLVSELGRAGDEGGKRAVTAMVRMRMCADVAEVARSLDTGWSSAATVVSRLTATGEHLEQWPMLESALLTSTGDDFETLEPVLALHHSLLRLACPPGLVHGLLHIAGSARRAERLPFSASFIAMADQVTSSELCFKVQWERAQLWHMEGLRGNHSARREAFKAANMLITKCAAKNLLPASELAHICWQTATWLASEPGADSDQLRQLFEKASILCNGVPSAEASEMHHAFAVWLESQHRASLHHQRSPAELCQQQASDDAERELKRLYGHTSSSDSGRISTLREIIDRQKQKVKLHRERTLELASLALRQHAACACKGGSHDQESLFGMVGLWLQYQCQQDHLQAEDEPGSVQSYVSDPLRAVKELDLVPSYKFLPLISQLTCYLGSQSSTDQCFQQALYKLLLRVARSHLHVVLPHLLALAHGNRFSPSEQKVRSNEEQLTMARKLLVQLREEADDVINSTQLLFDFYLQVAWVDINECKNLKKTGTGNPTLSALLKNSMAISEFHLESGETLLDKVQKQRKAQHAAVLTQEFNLEAGVGLNQVDAVTVASFSPPIASFGRRAEPQCGFAGGITLPRILRCWGSDNREYKQLVKGKDDLRGDAVMQQCFGLVNQLLRRDNASRQRGLRMRTYRVVPIAPTAGVLQWVGQTLPMSHYLFGIDHNNNDIGAHARLRRDDMSFAECKQIMSDASNTAKHKEPKYRLEQYLKCTKAFRPVFHHFFLERWPQPAAWFARRLAYANSLATGSMVGYIVGLGDRHLSNILIDEATAELVHIDLGIAFEAGKLLAVPEMVPFRLTRDLEDGLGVCGVEGVMRSRAEQTLRVLRDNSNALLTVLQVFVRNPLYNWMQDPTRDSRRQVSGLSTKKENPNQQQSPNHDVERALLRIQQKLAGHVHGNTLSVEGQVRLLLDEARDPENLSRMFHGWAAWV</sequence>
<name>A0AB34INR9_PRYPA</name>
<evidence type="ECO:0000313" key="12">
    <source>
        <dbReference type="EMBL" id="KAL1503193.1"/>
    </source>
</evidence>
<dbReference type="Gene3D" id="1.10.1070.11">
    <property type="entry name" value="Phosphatidylinositol 3-/4-kinase, catalytic domain"/>
    <property type="match status" value="1"/>
</dbReference>
<evidence type="ECO:0000256" key="8">
    <source>
        <dbReference type="ARBA" id="ARBA00023242"/>
    </source>
</evidence>
<dbReference type="Pfam" id="PF00454">
    <property type="entry name" value="PI3_PI4_kinase"/>
    <property type="match status" value="1"/>
</dbReference>
<dbReference type="PROSITE" id="PS51190">
    <property type="entry name" value="FATC"/>
    <property type="match status" value="1"/>
</dbReference>
<dbReference type="InterPro" id="IPR016024">
    <property type="entry name" value="ARM-type_fold"/>
</dbReference>
<dbReference type="InterPro" id="IPR003152">
    <property type="entry name" value="FATC_dom"/>
</dbReference>
<comment type="subcellular location">
    <subcellularLocation>
        <location evidence="1">Nucleus</location>
    </subcellularLocation>
</comment>
<keyword evidence="3" id="KW-0808">Transferase</keyword>
<evidence type="ECO:0000256" key="9">
    <source>
        <dbReference type="SAM" id="MobiDB-lite"/>
    </source>
</evidence>
<accession>A0AB34INR9</accession>
<evidence type="ECO:0000256" key="7">
    <source>
        <dbReference type="ARBA" id="ARBA00022840"/>
    </source>
</evidence>
<proteinExistence type="predicted"/>
<feature type="compositionally biased region" description="Polar residues" evidence="9">
    <location>
        <begin position="1575"/>
        <end position="1593"/>
    </location>
</feature>
<dbReference type="GO" id="GO:0004674">
    <property type="term" value="F:protein serine/threonine kinase activity"/>
    <property type="evidence" value="ECO:0007669"/>
    <property type="project" value="UniProtKB-EC"/>
</dbReference>
<keyword evidence="8" id="KW-0539">Nucleus</keyword>
<dbReference type="SMART" id="SM01343">
    <property type="entry name" value="FATC"/>
    <property type="match status" value="1"/>
</dbReference>
<feature type="domain" description="PI3K/PI4K catalytic" evidence="10">
    <location>
        <begin position="1281"/>
        <end position="1604"/>
    </location>
</feature>
<dbReference type="GO" id="GO:0006281">
    <property type="term" value="P:DNA repair"/>
    <property type="evidence" value="ECO:0007669"/>
    <property type="project" value="InterPro"/>
</dbReference>
<dbReference type="CDD" id="cd05171">
    <property type="entry name" value="PIKKc_ATM"/>
    <property type="match status" value="1"/>
</dbReference>
<feature type="region of interest" description="Disordered" evidence="9">
    <location>
        <begin position="1572"/>
        <end position="1593"/>
    </location>
</feature>
<keyword evidence="6" id="KW-0418">Kinase</keyword>
<organism evidence="12 13">
    <name type="scientific">Prymnesium parvum</name>
    <name type="common">Toxic golden alga</name>
    <dbReference type="NCBI Taxonomy" id="97485"/>
    <lineage>
        <taxon>Eukaryota</taxon>
        <taxon>Haptista</taxon>
        <taxon>Haptophyta</taxon>
        <taxon>Prymnesiophyceae</taxon>
        <taxon>Prymnesiales</taxon>
        <taxon>Prymnesiaceae</taxon>
        <taxon>Prymnesium</taxon>
    </lineage>
</organism>
<evidence type="ECO:0000259" key="10">
    <source>
        <dbReference type="PROSITE" id="PS50290"/>
    </source>
</evidence>
<comment type="caution">
    <text evidence="12">The sequence shown here is derived from an EMBL/GenBank/DDBJ whole genome shotgun (WGS) entry which is preliminary data.</text>
</comment>
<dbReference type="InterPro" id="IPR018936">
    <property type="entry name" value="PI3/4_kinase_CS"/>
</dbReference>
<dbReference type="GO" id="GO:0005524">
    <property type="term" value="F:ATP binding"/>
    <property type="evidence" value="ECO:0007669"/>
    <property type="project" value="UniProtKB-KW"/>
</dbReference>
<dbReference type="PROSITE" id="PS00916">
    <property type="entry name" value="PI3_4_KINASE_2"/>
    <property type="match status" value="1"/>
</dbReference>
<dbReference type="InterPro" id="IPR036940">
    <property type="entry name" value="PI3/4_kinase_cat_sf"/>
</dbReference>
<evidence type="ECO:0000313" key="13">
    <source>
        <dbReference type="Proteomes" id="UP001515480"/>
    </source>
</evidence>